<protein>
    <submittedName>
        <fullName evidence="2">Antibiotic biosynthesis monooxygenase</fullName>
    </submittedName>
</protein>
<name>A0AA45QRZ9_9LACT</name>
<dbReference type="KEGG" id="lti:JW886_03825"/>
<dbReference type="InterPro" id="IPR011008">
    <property type="entry name" value="Dimeric_a/b-barrel"/>
</dbReference>
<keyword evidence="2" id="KW-0560">Oxidoreductase</keyword>
<dbReference type="Pfam" id="PF03992">
    <property type="entry name" value="ABM"/>
    <property type="match status" value="1"/>
</dbReference>
<accession>A0AA45QRZ9</accession>
<dbReference type="PANTHER" id="PTHR33336">
    <property type="entry name" value="QUINOL MONOOXYGENASE YGIN-RELATED"/>
    <property type="match status" value="1"/>
</dbReference>
<reference evidence="2 3" key="1">
    <citation type="submission" date="2021-02" db="EMBL/GenBank/DDBJ databases">
        <title>Complete genome sequence of Lactococcus lactis strain K_LL004.</title>
        <authorList>
            <person name="Kim H.B."/>
        </authorList>
    </citation>
    <scope>NUCLEOTIDE SEQUENCE [LARGE SCALE GENOMIC DNA]</scope>
    <source>
        <strain evidence="2 3">K_LL004</strain>
    </source>
</reference>
<sequence length="95" mass="10971">MIVVNAKFYIADDKKEQFRGEIEALITSSKKEEGCLDYSLYESVSNQNEFVMIENWETKASIDQHNSNPLLKAFAQNLANYSLKQPVLHIMEIKE</sequence>
<gene>
    <name evidence="2" type="ORF">JW886_03825</name>
</gene>
<dbReference type="EMBL" id="CP070872">
    <property type="protein sequence ID" value="QSE77382.1"/>
    <property type="molecule type" value="Genomic_DNA"/>
</dbReference>
<dbReference type="Proteomes" id="UP000663608">
    <property type="component" value="Chromosome"/>
</dbReference>
<keyword evidence="2" id="KW-0503">Monooxygenase</keyword>
<dbReference type="GO" id="GO:0004497">
    <property type="term" value="F:monooxygenase activity"/>
    <property type="evidence" value="ECO:0007669"/>
    <property type="project" value="UniProtKB-KW"/>
</dbReference>
<evidence type="ECO:0000313" key="3">
    <source>
        <dbReference type="Proteomes" id="UP000663608"/>
    </source>
</evidence>
<keyword evidence="3" id="KW-1185">Reference proteome</keyword>
<dbReference type="AlphaFoldDB" id="A0AA45QRZ9"/>
<dbReference type="InterPro" id="IPR050744">
    <property type="entry name" value="AI-2_Isomerase_LsrG"/>
</dbReference>
<dbReference type="InterPro" id="IPR007138">
    <property type="entry name" value="ABM_dom"/>
</dbReference>
<organism evidence="2 3">
    <name type="scientific">Lactococcus taiwanensis</name>
    <dbReference type="NCBI Taxonomy" id="1151742"/>
    <lineage>
        <taxon>Bacteria</taxon>
        <taxon>Bacillati</taxon>
        <taxon>Bacillota</taxon>
        <taxon>Bacilli</taxon>
        <taxon>Lactobacillales</taxon>
        <taxon>Streptococcaceae</taxon>
        <taxon>Lactococcus</taxon>
    </lineage>
</organism>
<feature type="domain" description="ABM" evidence="1">
    <location>
        <begin position="2"/>
        <end position="91"/>
    </location>
</feature>
<evidence type="ECO:0000313" key="2">
    <source>
        <dbReference type="EMBL" id="QSE77382.1"/>
    </source>
</evidence>
<dbReference type="PROSITE" id="PS51725">
    <property type="entry name" value="ABM"/>
    <property type="match status" value="1"/>
</dbReference>
<dbReference type="SUPFAM" id="SSF54909">
    <property type="entry name" value="Dimeric alpha+beta barrel"/>
    <property type="match status" value="1"/>
</dbReference>
<dbReference type="Gene3D" id="3.30.70.100">
    <property type="match status" value="1"/>
</dbReference>
<dbReference type="RefSeq" id="WP_205872349.1">
    <property type="nucleotide sequence ID" value="NZ_CP070872.1"/>
</dbReference>
<dbReference type="PANTHER" id="PTHR33336:SF3">
    <property type="entry name" value="ABM DOMAIN-CONTAINING PROTEIN"/>
    <property type="match status" value="1"/>
</dbReference>
<proteinExistence type="predicted"/>
<evidence type="ECO:0000259" key="1">
    <source>
        <dbReference type="PROSITE" id="PS51725"/>
    </source>
</evidence>